<name>A0A7E4ZT42_PANRE</name>
<evidence type="ECO:0000313" key="3">
    <source>
        <dbReference type="WBParaSite" id="Pan_g1590.t1"/>
    </source>
</evidence>
<reference evidence="3" key="2">
    <citation type="submission" date="2020-10" db="UniProtKB">
        <authorList>
            <consortium name="WormBaseParasite"/>
        </authorList>
    </citation>
    <scope>IDENTIFICATION</scope>
</reference>
<feature type="transmembrane region" description="Helical" evidence="1">
    <location>
        <begin position="227"/>
        <end position="252"/>
    </location>
</feature>
<dbReference type="Proteomes" id="UP000492821">
    <property type="component" value="Unassembled WGS sequence"/>
</dbReference>
<protein>
    <submittedName>
        <fullName evidence="3">Glycoprotein D</fullName>
    </submittedName>
</protein>
<evidence type="ECO:0000256" key="1">
    <source>
        <dbReference type="SAM" id="Phobius"/>
    </source>
</evidence>
<keyword evidence="2" id="KW-1185">Reference proteome</keyword>
<dbReference type="WBParaSite" id="Pan_g1590.t1">
    <property type="protein sequence ID" value="Pan_g1590.t1"/>
    <property type="gene ID" value="Pan_g1590"/>
</dbReference>
<organism evidence="2 3">
    <name type="scientific">Panagrellus redivivus</name>
    <name type="common">Microworm</name>
    <dbReference type="NCBI Taxonomy" id="6233"/>
    <lineage>
        <taxon>Eukaryota</taxon>
        <taxon>Metazoa</taxon>
        <taxon>Ecdysozoa</taxon>
        <taxon>Nematoda</taxon>
        <taxon>Chromadorea</taxon>
        <taxon>Rhabditida</taxon>
        <taxon>Tylenchina</taxon>
        <taxon>Panagrolaimomorpha</taxon>
        <taxon>Panagrolaimoidea</taxon>
        <taxon>Panagrolaimidae</taxon>
        <taxon>Panagrellus</taxon>
    </lineage>
</organism>
<reference evidence="2" key="1">
    <citation type="journal article" date="2013" name="Genetics">
        <title>The draft genome and transcriptome of Panagrellus redivivus are shaped by the harsh demands of a free-living lifestyle.</title>
        <authorList>
            <person name="Srinivasan J."/>
            <person name="Dillman A.R."/>
            <person name="Macchietto M.G."/>
            <person name="Heikkinen L."/>
            <person name="Lakso M."/>
            <person name="Fracchia K.M."/>
            <person name="Antoshechkin I."/>
            <person name="Mortazavi A."/>
            <person name="Wong G."/>
            <person name="Sternberg P.W."/>
        </authorList>
    </citation>
    <scope>NUCLEOTIDE SEQUENCE [LARGE SCALE GENOMIC DNA]</scope>
    <source>
        <strain evidence="2">MT8872</strain>
    </source>
</reference>
<proteinExistence type="predicted"/>
<keyword evidence="1" id="KW-1133">Transmembrane helix</keyword>
<sequence length="272" mass="30436">MLPVNSSVLLISDHKWHFFTNTGETLHGNITTSTPVLRACAVYEVFEAYYYKGQPRTELLLLFPHVKGEHLFNPTLANNKFYVNRKFYVRVTWALQEVRTSVRLQKREGFSRVWARHETGKETSIGNGNLTTADIPWVYNSVPNPEPSRAINGQTSYPCSEMKIKVTDGFVDYQVGWISVAFPSEPYDDTFFTPATTTSANTATTQSQDHKDFKTTPPEAVTNKASLMIGLICAIGGFLIMGAAGVLFFVGFRLGQWYAKKAALKQGLRCGN</sequence>
<evidence type="ECO:0000313" key="2">
    <source>
        <dbReference type="Proteomes" id="UP000492821"/>
    </source>
</evidence>
<keyword evidence="1" id="KW-0812">Transmembrane</keyword>
<accession>A0A7E4ZT42</accession>
<keyword evidence="1" id="KW-0472">Membrane</keyword>
<dbReference type="AlphaFoldDB" id="A0A7E4ZT42"/>